<dbReference type="Proteomes" id="UP001589836">
    <property type="component" value="Unassembled WGS sequence"/>
</dbReference>
<accession>A0ABV6LPK1</accession>
<feature type="transmembrane region" description="Helical" evidence="1">
    <location>
        <begin position="39"/>
        <end position="63"/>
    </location>
</feature>
<keyword evidence="1" id="KW-1133">Transmembrane helix</keyword>
<keyword evidence="1" id="KW-0812">Transmembrane</keyword>
<keyword evidence="1" id="KW-0472">Membrane</keyword>
<reference evidence="2 3" key="1">
    <citation type="submission" date="2024-09" db="EMBL/GenBank/DDBJ databases">
        <authorList>
            <person name="Sun Q."/>
            <person name="Mori K."/>
        </authorList>
    </citation>
    <scope>NUCLEOTIDE SEQUENCE [LARGE SCALE GENOMIC DNA]</scope>
    <source>
        <strain evidence="2 3">NCAIM B.02529</strain>
    </source>
</reference>
<evidence type="ECO:0000313" key="2">
    <source>
        <dbReference type="EMBL" id="MFC0524337.1"/>
    </source>
</evidence>
<keyword evidence="3" id="KW-1185">Reference proteome</keyword>
<evidence type="ECO:0000313" key="3">
    <source>
        <dbReference type="Proteomes" id="UP001589836"/>
    </source>
</evidence>
<name>A0ABV6LPK1_9BACI</name>
<feature type="transmembrane region" description="Helical" evidence="1">
    <location>
        <begin position="70"/>
        <end position="88"/>
    </location>
</feature>
<gene>
    <name evidence="2" type="ORF">ACFFGV_12250</name>
</gene>
<evidence type="ECO:0000256" key="1">
    <source>
        <dbReference type="SAM" id="Phobius"/>
    </source>
</evidence>
<sequence length="170" mass="19900">MKQKLGADRMKSTLAMWIVFIIALVEFLAFIYINYTSYAMIMDVSVFCTIFMFQMVFGIYSLLAKTNKPFLTIQFALILVMPVLFWVATPNVSYADGRKHIQDVDEQILQRSFIDAGKRTIVVEGIESWVLSDRKYVYQFTEENQDYFYLVHPNEGNVEQLQQPPSWYSK</sequence>
<proteinExistence type="predicted"/>
<comment type="caution">
    <text evidence="2">The sequence shown here is derived from an EMBL/GenBank/DDBJ whole genome shotgun (WGS) entry which is preliminary data.</text>
</comment>
<feature type="transmembrane region" description="Helical" evidence="1">
    <location>
        <begin position="12"/>
        <end position="33"/>
    </location>
</feature>
<organism evidence="2 3">
    <name type="scientific">Pontibacillus salicampi</name>
    <dbReference type="NCBI Taxonomy" id="1449801"/>
    <lineage>
        <taxon>Bacteria</taxon>
        <taxon>Bacillati</taxon>
        <taxon>Bacillota</taxon>
        <taxon>Bacilli</taxon>
        <taxon>Bacillales</taxon>
        <taxon>Bacillaceae</taxon>
        <taxon>Pontibacillus</taxon>
    </lineage>
</organism>
<dbReference type="EMBL" id="JBHLTP010000011">
    <property type="protein sequence ID" value="MFC0524337.1"/>
    <property type="molecule type" value="Genomic_DNA"/>
</dbReference>
<protein>
    <submittedName>
        <fullName evidence="2">Uncharacterized protein</fullName>
    </submittedName>
</protein>